<evidence type="ECO:0000256" key="1">
    <source>
        <dbReference type="ARBA" id="ARBA00022679"/>
    </source>
</evidence>
<dbReference type="Pfam" id="PF00583">
    <property type="entry name" value="Acetyltransf_1"/>
    <property type="match status" value="1"/>
</dbReference>
<dbReference type="InterPro" id="IPR000182">
    <property type="entry name" value="GNAT_dom"/>
</dbReference>
<reference evidence="6" key="1">
    <citation type="submission" date="2017-05" db="EMBL/GenBank/DDBJ databases">
        <title>Complete and WGS of Bordetella genogroups.</title>
        <authorList>
            <person name="Spilker T."/>
            <person name="Lipuma J."/>
        </authorList>
    </citation>
    <scope>NUCLEOTIDE SEQUENCE [LARGE SCALE GENOMIC DNA]</scope>
    <source>
        <strain evidence="6">AU16122</strain>
    </source>
</reference>
<dbReference type="GO" id="GO:0016747">
    <property type="term" value="F:acyltransferase activity, transferring groups other than amino-acyl groups"/>
    <property type="evidence" value="ECO:0007669"/>
    <property type="project" value="InterPro"/>
</dbReference>
<proteinExistence type="predicted"/>
<feature type="region of interest" description="Disordered" evidence="3">
    <location>
        <begin position="1"/>
        <end position="69"/>
    </location>
</feature>
<dbReference type="SUPFAM" id="SSF55729">
    <property type="entry name" value="Acyl-CoA N-acyltransferases (Nat)"/>
    <property type="match status" value="1"/>
</dbReference>
<keyword evidence="6" id="KW-1185">Reference proteome</keyword>
<dbReference type="CDD" id="cd04301">
    <property type="entry name" value="NAT_SF"/>
    <property type="match status" value="1"/>
</dbReference>
<organism evidence="5 6">
    <name type="scientific">Bordetella genomosp. 10</name>
    <dbReference type="NCBI Taxonomy" id="1416804"/>
    <lineage>
        <taxon>Bacteria</taxon>
        <taxon>Pseudomonadati</taxon>
        <taxon>Pseudomonadota</taxon>
        <taxon>Betaproteobacteria</taxon>
        <taxon>Burkholderiales</taxon>
        <taxon>Alcaligenaceae</taxon>
        <taxon>Bordetella</taxon>
    </lineage>
</organism>
<dbReference type="EMBL" id="NEVM01000002">
    <property type="protein sequence ID" value="OZI34039.1"/>
    <property type="molecule type" value="Genomic_DNA"/>
</dbReference>
<sequence length="216" mass="22913">MSKYPHREALPESECRSVRLPSGCGVRREPSSPAAATRRNESDMLATCPSVNASPVETSMNRSNAAGSSPAPDADVALRAFLPADHAAALALWERTPGVGLSAADRYEAIAMFLARSPGLSFTAWQGNDLAGTILCGHDGRRGLIHHLVVAPAMRRRGLGRALVAASLDGLARAGIDKCHLLVFTGNREGQDFWAGIGAAKRDELSLYSLPTGARW</sequence>
<name>A0A261S9I1_9BORD</name>
<gene>
    <name evidence="5" type="ORF">CAL29_10790</name>
</gene>
<dbReference type="Proteomes" id="UP000216020">
    <property type="component" value="Unassembled WGS sequence"/>
</dbReference>
<comment type="caution">
    <text evidence="5">The sequence shown here is derived from an EMBL/GenBank/DDBJ whole genome shotgun (WGS) entry which is preliminary data.</text>
</comment>
<dbReference type="OrthoDB" id="1821130at2"/>
<dbReference type="Gene3D" id="3.40.630.30">
    <property type="match status" value="1"/>
</dbReference>
<accession>A0A261S9I1</accession>
<evidence type="ECO:0000259" key="4">
    <source>
        <dbReference type="PROSITE" id="PS51186"/>
    </source>
</evidence>
<evidence type="ECO:0000256" key="2">
    <source>
        <dbReference type="ARBA" id="ARBA00023315"/>
    </source>
</evidence>
<dbReference type="InterPro" id="IPR016181">
    <property type="entry name" value="Acyl_CoA_acyltransferase"/>
</dbReference>
<dbReference type="PROSITE" id="PS51186">
    <property type="entry name" value="GNAT"/>
    <property type="match status" value="1"/>
</dbReference>
<evidence type="ECO:0000256" key="3">
    <source>
        <dbReference type="SAM" id="MobiDB-lite"/>
    </source>
</evidence>
<keyword evidence="1" id="KW-0808">Transferase</keyword>
<dbReference type="AlphaFoldDB" id="A0A261S9I1"/>
<feature type="compositionally biased region" description="Basic and acidic residues" evidence="3">
    <location>
        <begin position="1"/>
        <end position="17"/>
    </location>
</feature>
<dbReference type="PANTHER" id="PTHR43877">
    <property type="entry name" value="AMINOALKYLPHOSPHONATE N-ACETYLTRANSFERASE-RELATED-RELATED"/>
    <property type="match status" value="1"/>
</dbReference>
<keyword evidence="2" id="KW-0012">Acyltransferase</keyword>
<feature type="domain" description="N-acetyltransferase" evidence="4">
    <location>
        <begin position="76"/>
        <end position="216"/>
    </location>
</feature>
<evidence type="ECO:0000313" key="5">
    <source>
        <dbReference type="EMBL" id="OZI34039.1"/>
    </source>
</evidence>
<dbReference type="InterPro" id="IPR050832">
    <property type="entry name" value="Bact_Acetyltransf"/>
</dbReference>
<protein>
    <recommendedName>
        <fullName evidence="4">N-acetyltransferase domain-containing protein</fullName>
    </recommendedName>
</protein>
<feature type="compositionally biased region" description="Polar residues" evidence="3">
    <location>
        <begin position="49"/>
        <end position="67"/>
    </location>
</feature>
<evidence type="ECO:0000313" key="6">
    <source>
        <dbReference type="Proteomes" id="UP000216020"/>
    </source>
</evidence>